<evidence type="ECO:0000313" key="8">
    <source>
        <dbReference type="Proteomes" id="UP000006242"/>
    </source>
</evidence>
<evidence type="ECO:0000256" key="2">
    <source>
        <dbReference type="ARBA" id="ARBA00012528"/>
    </source>
</evidence>
<dbReference type="InterPro" id="IPR029787">
    <property type="entry name" value="Nucleotide_cyclase"/>
</dbReference>
<dbReference type="STRING" id="1033802.SSPSH_002738"/>
<dbReference type="Gene3D" id="3.30.70.270">
    <property type="match status" value="1"/>
</dbReference>
<comment type="catalytic activity">
    <reaction evidence="3">
        <text>2 GTP = 3',3'-c-di-GMP + 2 diphosphate</text>
        <dbReference type="Rhea" id="RHEA:24898"/>
        <dbReference type="ChEBI" id="CHEBI:33019"/>
        <dbReference type="ChEBI" id="CHEBI:37565"/>
        <dbReference type="ChEBI" id="CHEBI:58805"/>
        <dbReference type="EC" id="2.7.7.65"/>
    </reaction>
</comment>
<feature type="domain" description="GGDEF" evidence="6">
    <location>
        <begin position="136"/>
        <end position="270"/>
    </location>
</feature>
<evidence type="ECO:0000313" key="7">
    <source>
        <dbReference type="EMBL" id="ERJ18457.1"/>
    </source>
</evidence>
<dbReference type="Proteomes" id="UP000006242">
    <property type="component" value="Unassembled WGS sequence"/>
</dbReference>
<proteinExistence type="predicted"/>
<evidence type="ECO:0000256" key="1">
    <source>
        <dbReference type="ARBA" id="ARBA00001946"/>
    </source>
</evidence>
<dbReference type="FunFam" id="3.30.70.270:FF:000001">
    <property type="entry name" value="Diguanylate cyclase domain protein"/>
    <property type="match status" value="1"/>
</dbReference>
<dbReference type="InterPro" id="IPR050469">
    <property type="entry name" value="Diguanylate_Cyclase"/>
</dbReference>
<dbReference type="SMART" id="SM00267">
    <property type="entry name" value="GGDEF"/>
    <property type="match status" value="1"/>
</dbReference>
<keyword evidence="5" id="KW-1133">Transmembrane helix</keyword>
<feature type="transmembrane region" description="Helical" evidence="5">
    <location>
        <begin position="39"/>
        <end position="60"/>
    </location>
</feature>
<dbReference type="eggNOG" id="COG3706">
    <property type="taxonomic scope" value="Bacteria"/>
</dbReference>
<feature type="transmembrane region" description="Helical" evidence="5">
    <location>
        <begin position="72"/>
        <end position="96"/>
    </location>
</feature>
<organism evidence="7 8">
    <name type="scientific">Salinisphaera shabanensis E1L3A</name>
    <dbReference type="NCBI Taxonomy" id="1033802"/>
    <lineage>
        <taxon>Bacteria</taxon>
        <taxon>Pseudomonadati</taxon>
        <taxon>Pseudomonadota</taxon>
        <taxon>Gammaproteobacteria</taxon>
        <taxon>Salinisphaerales</taxon>
        <taxon>Salinisphaeraceae</taxon>
        <taxon>Salinisphaera</taxon>
    </lineage>
</organism>
<dbReference type="InterPro" id="IPR043128">
    <property type="entry name" value="Rev_trsase/Diguanyl_cyclase"/>
</dbReference>
<protein>
    <recommendedName>
        <fullName evidence="2">diguanylate cyclase</fullName>
        <ecNumber evidence="2">2.7.7.65</ecNumber>
    </recommendedName>
</protein>
<dbReference type="Pfam" id="PF00990">
    <property type="entry name" value="GGDEF"/>
    <property type="match status" value="1"/>
</dbReference>
<keyword evidence="8" id="KW-1185">Reference proteome</keyword>
<dbReference type="AlphaFoldDB" id="U2EJH5"/>
<reference evidence="7 8" key="1">
    <citation type="journal article" date="2011" name="J. Bacteriol.">
        <title>Genome sequence of Salinisphaera shabanensis, a gammaproteobacterium from the harsh, variable environment of the brine-seawater interface of the Shaban Deep in the Red Sea.</title>
        <authorList>
            <person name="Antunes A."/>
            <person name="Alam I."/>
            <person name="Bajic V.B."/>
            <person name="Stingl U."/>
        </authorList>
    </citation>
    <scope>NUCLEOTIDE SEQUENCE [LARGE SCALE GENOMIC DNA]</scope>
    <source>
        <strain evidence="7 8">E1L3A</strain>
    </source>
</reference>
<dbReference type="CDD" id="cd01949">
    <property type="entry name" value="GGDEF"/>
    <property type="match status" value="1"/>
</dbReference>
<dbReference type="PROSITE" id="PS50887">
    <property type="entry name" value="GGDEF"/>
    <property type="match status" value="1"/>
</dbReference>
<feature type="region of interest" description="Disordered" evidence="4">
    <location>
        <begin position="1"/>
        <end position="20"/>
    </location>
</feature>
<dbReference type="PANTHER" id="PTHR45138">
    <property type="entry name" value="REGULATORY COMPONENTS OF SENSORY TRANSDUCTION SYSTEM"/>
    <property type="match status" value="1"/>
</dbReference>
<comment type="cofactor">
    <cofactor evidence="1">
        <name>Mg(2+)</name>
        <dbReference type="ChEBI" id="CHEBI:18420"/>
    </cofactor>
</comment>
<keyword evidence="5" id="KW-0812">Transmembrane</keyword>
<dbReference type="NCBIfam" id="TIGR00254">
    <property type="entry name" value="GGDEF"/>
    <property type="match status" value="1"/>
</dbReference>
<name>U2EJH5_9GAMM</name>
<gene>
    <name evidence="7" type="ORF">SSPSH_002738</name>
</gene>
<evidence type="ECO:0000256" key="5">
    <source>
        <dbReference type="SAM" id="Phobius"/>
    </source>
</evidence>
<dbReference type="PANTHER" id="PTHR45138:SF9">
    <property type="entry name" value="DIGUANYLATE CYCLASE DGCM-RELATED"/>
    <property type="match status" value="1"/>
</dbReference>
<dbReference type="GO" id="GO:0052621">
    <property type="term" value="F:diguanylate cyclase activity"/>
    <property type="evidence" value="ECO:0007669"/>
    <property type="project" value="UniProtKB-EC"/>
</dbReference>
<dbReference type="EMBL" id="AFNV02000019">
    <property type="protein sequence ID" value="ERJ18457.1"/>
    <property type="molecule type" value="Genomic_DNA"/>
</dbReference>
<evidence type="ECO:0000256" key="3">
    <source>
        <dbReference type="ARBA" id="ARBA00034247"/>
    </source>
</evidence>
<comment type="caution">
    <text evidence="7">The sequence shown here is derived from an EMBL/GenBank/DDBJ whole genome shotgun (WGS) entry which is preliminary data.</text>
</comment>
<evidence type="ECO:0000256" key="4">
    <source>
        <dbReference type="SAM" id="MobiDB-lite"/>
    </source>
</evidence>
<accession>U2EJH5</accession>
<evidence type="ECO:0000259" key="6">
    <source>
        <dbReference type="PROSITE" id="PS50887"/>
    </source>
</evidence>
<sequence length="271" mass="29873">MIIFTSRHTHTPDRASADGRLSARAPGGRLRNFVRRVGVWRGTLVFTVVTTLVAFAVTGISMELAGLRHSPIGYLISLACSLTIMPAMMITLLSLIKRLDEAEQELYRLARTDELTGLPNRRSLFEAAVNELQTDKPVALLFIDIDHFKRVNDTYGHRVGDVILCRVGRAIDAQLHTCGLLCRFGGEEFASLLHDTTRQAAQDIAEALRQDIEHTPITVGDQTLYITLSIGIATAPTARHSHIATLIDNADKAVYEAKRAGRNRTRLAHAA</sequence>
<keyword evidence="5" id="KW-0472">Membrane</keyword>
<reference evidence="7 8" key="2">
    <citation type="journal article" date="2013" name="PLoS ONE">
        <title>INDIGO - INtegrated Data Warehouse of MIcrobial GenOmes with Examples from the Red Sea Extremophiles.</title>
        <authorList>
            <person name="Alam I."/>
            <person name="Antunes A."/>
            <person name="Kamau A.A."/>
            <person name="Ba Alawi W."/>
            <person name="Kalkatawi M."/>
            <person name="Stingl U."/>
            <person name="Bajic V.B."/>
        </authorList>
    </citation>
    <scope>NUCLEOTIDE SEQUENCE [LARGE SCALE GENOMIC DNA]</scope>
    <source>
        <strain evidence="7 8">E1L3A</strain>
    </source>
</reference>
<dbReference type="SUPFAM" id="SSF55073">
    <property type="entry name" value="Nucleotide cyclase"/>
    <property type="match status" value="1"/>
</dbReference>
<dbReference type="EC" id="2.7.7.65" evidence="2"/>
<dbReference type="InterPro" id="IPR000160">
    <property type="entry name" value="GGDEF_dom"/>
</dbReference>